<dbReference type="EMBL" id="JAULSW010000011">
    <property type="protein sequence ID" value="KAK3367601.1"/>
    <property type="molecule type" value="Genomic_DNA"/>
</dbReference>
<dbReference type="PANTHER" id="PTHR35204">
    <property type="entry name" value="YALI0A21131P"/>
    <property type="match status" value="1"/>
</dbReference>
<evidence type="ECO:0000256" key="2">
    <source>
        <dbReference type="SAM" id="SignalP"/>
    </source>
</evidence>
<reference evidence="3" key="1">
    <citation type="journal article" date="2023" name="Mol. Phylogenet. Evol.">
        <title>Genome-scale phylogeny and comparative genomics of the fungal order Sordariales.</title>
        <authorList>
            <person name="Hensen N."/>
            <person name="Bonometti L."/>
            <person name="Westerberg I."/>
            <person name="Brannstrom I.O."/>
            <person name="Guillou S."/>
            <person name="Cros-Aarteil S."/>
            <person name="Calhoun S."/>
            <person name="Haridas S."/>
            <person name="Kuo A."/>
            <person name="Mondo S."/>
            <person name="Pangilinan J."/>
            <person name="Riley R."/>
            <person name="LaButti K."/>
            <person name="Andreopoulos B."/>
            <person name="Lipzen A."/>
            <person name="Chen C."/>
            <person name="Yan M."/>
            <person name="Daum C."/>
            <person name="Ng V."/>
            <person name="Clum A."/>
            <person name="Steindorff A."/>
            <person name="Ohm R.A."/>
            <person name="Martin F."/>
            <person name="Silar P."/>
            <person name="Natvig D.O."/>
            <person name="Lalanne C."/>
            <person name="Gautier V."/>
            <person name="Ament-Velasquez S.L."/>
            <person name="Kruys A."/>
            <person name="Hutchinson M.I."/>
            <person name="Powell A.J."/>
            <person name="Barry K."/>
            <person name="Miller A.N."/>
            <person name="Grigoriev I.V."/>
            <person name="Debuchy R."/>
            <person name="Gladieux P."/>
            <person name="Hiltunen Thoren M."/>
            <person name="Johannesson H."/>
        </authorList>
    </citation>
    <scope>NUCLEOTIDE SEQUENCE</scope>
    <source>
        <strain evidence="3">CBS 232.78</strain>
    </source>
</reference>
<gene>
    <name evidence="3" type="ORF">B0H63DRAFT_84208</name>
</gene>
<feature type="region of interest" description="Disordered" evidence="1">
    <location>
        <begin position="518"/>
        <end position="540"/>
    </location>
</feature>
<dbReference type="Proteomes" id="UP001285441">
    <property type="component" value="Unassembled WGS sequence"/>
</dbReference>
<accession>A0AAE0N1N8</accession>
<evidence type="ECO:0000313" key="4">
    <source>
        <dbReference type="Proteomes" id="UP001285441"/>
    </source>
</evidence>
<keyword evidence="2" id="KW-0732">Signal</keyword>
<dbReference type="PANTHER" id="PTHR35204:SF1">
    <property type="entry name" value="ENTEROTOXIN"/>
    <property type="match status" value="1"/>
</dbReference>
<evidence type="ECO:0000256" key="1">
    <source>
        <dbReference type="SAM" id="MobiDB-lite"/>
    </source>
</evidence>
<feature type="chain" id="PRO_5042289631" evidence="2">
    <location>
        <begin position="21"/>
        <end position="540"/>
    </location>
</feature>
<dbReference type="AlphaFoldDB" id="A0AAE0N1N8"/>
<comment type="caution">
    <text evidence="3">The sequence shown here is derived from an EMBL/GenBank/DDBJ whole genome shotgun (WGS) entry which is preliminary data.</text>
</comment>
<reference evidence="3" key="2">
    <citation type="submission" date="2023-06" db="EMBL/GenBank/DDBJ databases">
        <authorList>
            <consortium name="Lawrence Berkeley National Laboratory"/>
            <person name="Haridas S."/>
            <person name="Hensen N."/>
            <person name="Bonometti L."/>
            <person name="Westerberg I."/>
            <person name="Brannstrom I.O."/>
            <person name="Guillou S."/>
            <person name="Cros-Aarteil S."/>
            <person name="Calhoun S."/>
            <person name="Kuo A."/>
            <person name="Mondo S."/>
            <person name="Pangilinan J."/>
            <person name="Riley R."/>
            <person name="LaButti K."/>
            <person name="Andreopoulos B."/>
            <person name="Lipzen A."/>
            <person name="Chen C."/>
            <person name="Yanf M."/>
            <person name="Daum C."/>
            <person name="Ng V."/>
            <person name="Clum A."/>
            <person name="Steindorff A."/>
            <person name="Ohm R."/>
            <person name="Martin F."/>
            <person name="Silar P."/>
            <person name="Natvig D."/>
            <person name="Lalanne C."/>
            <person name="Gautier V."/>
            <person name="Ament-velasquez S.L."/>
            <person name="Kruys A."/>
            <person name="Hutchinson M.I."/>
            <person name="Powell A.J."/>
            <person name="Barry K."/>
            <person name="Miller A.N."/>
            <person name="Grigoriev I.V."/>
            <person name="Debuchy R."/>
            <person name="Gladieux P."/>
            <person name="Thoren M.H."/>
            <person name="Johannesson H."/>
        </authorList>
    </citation>
    <scope>NUCLEOTIDE SEQUENCE</scope>
    <source>
        <strain evidence="3">CBS 232.78</strain>
    </source>
</reference>
<name>A0AAE0N1N8_9PEZI</name>
<proteinExistence type="predicted"/>
<keyword evidence="4" id="KW-1185">Reference proteome</keyword>
<feature type="compositionally biased region" description="Basic and acidic residues" evidence="1">
    <location>
        <begin position="523"/>
        <end position="540"/>
    </location>
</feature>
<organism evidence="3 4">
    <name type="scientific">Podospora didyma</name>
    <dbReference type="NCBI Taxonomy" id="330526"/>
    <lineage>
        <taxon>Eukaryota</taxon>
        <taxon>Fungi</taxon>
        <taxon>Dikarya</taxon>
        <taxon>Ascomycota</taxon>
        <taxon>Pezizomycotina</taxon>
        <taxon>Sordariomycetes</taxon>
        <taxon>Sordariomycetidae</taxon>
        <taxon>Sordariales</taxon>
        <taxon>Podosporaceae</taxon>
        <taxon>Podospora</taxon>
    </lineage>
</organism>
<feature type="signal peptide" evidence="2">
    <location>
        <begin position="1"/>
        <end position="20"/>
    </location>
</feature>
<protein>
    <submittedName>
        <fullName evidence="3">Uncharacterized protein</fullName>
    </submittedName>
</protein>
<evidence type="ECO:0000313" key="3">
    <source>
        <dbReference type="EMBL" id="KAK3367601.1"/>
    </source>
</evidence>
<sequence length="540" mass="60081">MPSVLRQLAACLVASSLCTTASMLPATAKDFGPSEVAAKENGFEIFNAVHSALRQWGSSLNHNGLSLFLATVPKGVLLYHGTHTTELPPGPEWLAFETEHAENFARPWRRPGGLRPTPPEGRMFDQHMHGLHGRLVVDNEESIPLGPNETVHGNLHIYRVTKPLRLLYIDGMGAGKCSLGTLDTQDLLLRGIRDHSPMGEFERAADLCAIAKEWELQGVIRMEAGFEIIKCDFSDSMELVSANQRPDFSNPGNTGYPEVQLLEYIRAVSQRYYGIGASRVAVDYSSMVSAMFYPVNLTNPDSQRPDLPRLVSATDKQLEVIRSRVAEVVNERFDGTHTNTIDWQGVTDMIVARYSERLKYMAEEIDTLVMFQGEVNNLINLHIEYARNDDDTLKLAVGRCTKYHTASIAPESPEDRLILAGIESVTSNICSTLFHVRELIVVDPDADSGSLVAAREAIQDLVNRLKWVEWRNCPKCGYDEVCFVAMWPMGDEESHYHPACRNSSAIATGLGFGSYWGPNDWPPPRKPDDNNTNGDGHRDL</sequence>
<dbReference type="InterPro" id="IPR038921">
    <property type="entry name" value="YOR389W-like"/>
</dbReference>